<protein>
    <submittedName>
        <fullName evidence="1">Uncharacterized protein</fullName>
    </submittedName>
</protein>
<evidence type="ECO:0000313" key="1">
    <source>
        <dbReference type="EMBL" id="MDO1446480.1"/>
    </source>
</evidence>
<dbReference type="EMBL" id="JAUKPO010000004">
    <property type="protein sequence ID" value="MDO1446480.1"/>
    <property type="molecule type" value="Genomic_DNA"/>
</dbReference>
<organism evidence="1 2">
    <name type="scientific">Rhodocytophaga aerolata</name>
    <dbReference type="NCBI Taxonomy" id="455078"/>
    <lineage>
        <taxon>Bacteria</taxon>
        <taxon>Pseudomonadati</taxon>
        <taxon>Bacteroidota</taxon>
        <taxon>Cytophagia</taxon>
        <taxon>Cytophagales</taxon>
        <taxon>Rhodocytophagaceae</taxon>
        <taxon>Rhodocytophaga</taxon>
    </lineage>
</organism>
<gene>
    <name evidence="1" type="ORF">Q0590_09485</name>
</gene>
<name>A0ABT8R2Z3_9BACT</name>
<comment type="caution">
    <text evidence="1">The sequence shown here is derived from an EMBL/GenBank/DDBJ whole genome shotgun (WGS) entry which is preliminary data.</text>
</comment>
<dbReference type="Proteomes" id="UP001168528">
    <property type="component" value="Unassembled WGS sequence"/>
</dbReference>
<accession>A0ABT8R2Z3</accession>
<dbReference type="RefSeq" id="WP_302037284.1">
    <property type="nucleotide sequence ID" value="NZ_JAUKPO010000004.1"/>
</dbReference>
<keyword evidence="2" id="KW-1185">Reference proteome</keyword>
<evidence type="ECO:0000313" key="2">
    <source>
        <dbReference type="Proteomes" id="UP001168528"/>
    </source>
</evidence>
<reference evidence="1" key="1">
    <citation type="submission" date="2023-07" db="EMBL/GenBank/DDBJ databases">
        <title>The genome sequence of Rhodocytophaga aerolata KACC 12507.</title>
        <authorList>
            <person name="Zhang X."/>
        </authorList>
    </citation>
    <scope>NUCLEOTIDE SEQUENCE</scope>
    <source>
        <strain evidence="1">KACC 12507</strain>
    </source>
</reference>
<sequence>MIIDADILAELCNFYQYSLTEQDYLFFAVRGSLPEAVLHGDFVEATKLKAYQTIRRTRVNYKTARCTIGLWDVKNSKLALFPGSTVPSKKYLFTHASSIATFNILCPGRYELRRGVHPRNEHGFQRHEAFLMDGYGLVEIPPVERLTHTVRFDWSQSVYTVVLAGDNLHAARTEPRQDQPDLAGSIMLKMNYSSSGCMTILGQPKEYVRSNRTYTAWNGWQTFVDLVNEVGADKKNFTFLLFTFSDFENKNQTSSGSLIRYGSQGPEVVQIQQKLTSIIRLSTGLPYYTGPINSLFSGHTAMSYVVFQEDYSNGKIAPEIQTCKFLSSTKHFHAS</sequence>
<proteinExistence type="predicted"/>